<proteinExistence type="predicted"/>
<reference evidence="1 2" key="1">
    <citation type="submission" date="2021-04" db="EMBL/GenBank/DDBJ databases">
        <authorList>
            <person name="Bliznina A."/>
        </authorList>
    </citation>
    <scope>NUCLEOTIDE SEQUENCE [LARGE SCALE GENOMIC DNA]</scope>
</reference>
<gene>
    <name evidence="1" type="ORF">OKIOD_LOCUS2130</name>
</gene>
<evidence type="ECO:0000313" key="2">
    <source>
        <dbReference type="Proteomes" id="UP001158576"/>
    </source>
</evidence>
<protein>
    <submittedName>
        <fullName evidence="1">Oidioi.mRNA.OKI2018_I69.PAR.g10572.t1.cds</fullName>
    </submittedName>
</protein>
<accession>A0ABN7RR67</accession>
<dbReference type="EMBL" id="OU015568">
    <property type="protein sequence ID" value="CAG5084183.1"/>
    <property type="molecule type" value="Genomic_DNA"/>
</dbReference>
<name>A0ABN7RR67_OIKDI</name>
<keyword evidence="2" id="KW-1185">Reference proteome</keyword>
<evidence type="ECO:0000313" key="1">
    <source>
        <dbReference type="EMBL" id="CAG5084183.1"/>
    </source>
</evidence>
<organism evidence="1 2">
    <name type="scientific">Oikopleura dioica</name>
    <name type="common">Tunicate</name>
    <dbReference type="NCBI Taxonomy" id="34765"/>
    <lineage>
        <taxon>Eukaryota</taxon>
        <taxon>Metazoa</taxon>
        <taxon>Chordata</taxon>
        <taxon>Tunicata</taxon>
        <taxon>Appendicularia</taxon>
        <taxon>Copelata</taxon>
        <taxon>Oikopleuridae</taxon>
        <taxon>Oikopleura</taxon>
    </lineage>
</organism>
<sequence>MWKKTPLEAPQEVAGSLVKQVEKRSTEAKNWHVCKYKGFRGSKNSWVPAKKKHFCIQDNDKPMFLNLDVGSPIDSRNGVYELLPNPFNEKAAFIQIKDRNGLPIQEPMQNEDRKENFIYWIKERLSQ</sequence>
<dbReference type="Proteomes" id="UP001158576">
    <property type="component" value="Chromosome PAR"/>
</dbReference>